<dbReference type="Pfam" id="PF00291">
    <property type="entry name" value="PALP"/>
    <property type="match status" value="1"/>
</dbReference>
<dbReference type="SUPFAM" id="SSF53686">
    <property type="entry name" value="Tryptophan synthase beta subunit-like PLP-dependent enzymes"/>
    <property type="match status" value="1"/>
</dbReference>
<evidence type="ECO:0000259" key="3">
    <source>
        <dbReference type="Pfam" id="PF00291"/>
    </source>
</evidence>
<keyword evidence="5" id="KW-1185">Reference proteome</keyword>
<keyword evidence="4" id="KW-0456">Lyase</keyword>
<dbReference type="FunFam" id="3.40.50.1100:FF:000033">
    <property type="entry name" value="Diaminopropionate ammonia-lyase"/>
    <property type="match status" value="1"/>
</dbReference>
<keyword evidence="2" id="KW-0663">Pyridoxal phosphate</keyword>
<reference evidence="4 5" key="1">
    <citation type="journal article" date="2012" name="Science">
        <title>Ecological populations of bacteria act as socially cohesive units of antibiotic production and resistance.</title>
        <authorList>
            <person name="Cordero O.X."/>
            <person name="Wildschutte H."/>
            <person name="Kirkup B."/>
            <person name="Proehl S."/>
            <person name="Ngo L."/>
            <person name="Hussain F."/>
            <person name="Le Roux F."/>
            <person name="Mincer T."/>
            <person name="Polz M.F."/>
        </authorList>
    </citation>
    <scope>NUCLEOTIDE SEQUENCE [LARGE SCALE GENOMIC DNA]</scope>
    <source>
        <strain evidence="4 5">FF-238</strain>
    </source>
</reference>
<dbReference type="InterPro" id="IPR010081">
    <property type="entry name" value="DiNH2opropionate_NH3_lyase"/>
</dbReference>
<evidence type="ECO:0000313" key="4">
    <source>
        <dbReference type="EMBL" id="OEE78593.1"/>
    </source>
</evidence>
<dbReference type="InterPro" id="IPR001926">
    <property type="entry name" value="TrpB-like_PALP"/>
</dbReference>
<comment type="caution">
    <text evidence="4">The sequence shown here is derived from an EMBL/GenBank/DDBJ whole genome shotgun (WGS) entry which is preliminary data.</text>
</comment>
<accession>A0A1E5D5X1</accession>
<comment type="cofactor">
    <cofactor evidence="1">
        <name>pyridoxal 5'-phosphate</name>
        <dbReference type="ChEBI" id="CHEBI:597326"/>
    </cofactor>
</comment>
<dbReference type="NCBIfam" id="TIGR01747">
    <property type="entry name" value="diampropi_NH3ly"/>
    <property type="match status" value="1"/>
</dbReference>
<dbReference type="EMBL" id="AJYW02000043">
    <property type="protein sequence ID" value="OEE78593.1"/>
    <property type="molecule type" value="Genomic_DNA"/>
</dbReference>
<evidence type="ECO:0000313" key="5">
    <source>
        <dbReference type="Proteomes" id="UP000094165"/>
    </source>
</evidence>
<dbReference type="NCBIfam" id="NF006058">
    <property type="entry name" value="PRK08206.1"/>
    <property type="match status" value="1"/>
</dbReference>
<dbReference type="NCBIfam" id="TIGR03528">
    <property type="entry name" value="2_3_DAP_am_ly"/>
    <property type="match status" value="1"/>
</dbReference>
<feature type="domain" description="Tryptophan synthase beta chain-like PALP" evidence="3">
    <location>
        <begin position="35"/>
        <end position="344"/>
    </location>
</feature>
<sequence length="392" mass="42301">MLKLSKNSFYTGQVCELFTAYQAQQAREFHSQIEGYQPTPLVSLPHLAKLLGVKAILVKDESKRFGLNAFKVLGGSYALGRQLAKHLGIDISEINLKTVASKLDEPLVFTTATAGNHGTGVAWAAREMGQKAVVYMPKGSSQASVNRIKGLGAECIVTEVNYDDTVRMANQTAQDKGWMLVQDTAWEGYEEIPTWISQGYMTMADEAIEQAQALEFNAPTHVLLQAGVGAMAGGVLGYLADKLGSDTFETIIAEPAAADCIFRSGEKGEMVNVTGEMNSIMAGLACGEPNPVTWPVLRDCSNHFVSVDDNVSATGMRILGNPLNGDEQVISGESGAITLGLLYTLCREGADQAVRDELGLNQDATIMLFSTEGDTNQPRYRDIVWNGLHHSS</sequence>
<dbReference type="Gene3D" id="3.40.50.1100">
    <property type="match status" value="3"/>
</dbReference>
<dbReference type="GO" id="GO:0030170">
    <property type="term" value="F:pyridoxal phosphate binding"/>
    <property type="evidence" value="ECO:0007669"/>
    <property type="project" value="InterPro"/>
</dbReference>
<protein>
    <submittedName>
        <fullName evidence="4">Diaminopropionate ammonia-lyase</fullName>
    </submittedName>
</protein>
<gene>
    <name evidence="4" type="ORF">A130_13055</name>
</gene>
<dbReference type="GO" id="GO:0008838">
    <property type="term" value="F:diaminopropionate ammonia-lyase activity"/>
    <property type="evidence" value="ECO:0007669"/>
    <property type="project" value="InterPro"/>
</dbReference>
<dbReference type="InterPro" id="IPR019871">
    <property type="entry name" value="DiNH2propionate_NH3-lyase_sub"/>
</dbReference>
<name>A0A1E5D5X1_9VIBR</name>
<dbReference type="RefSeq" id="WP_017051253.1">
    <property type="nucleotide sequence ID" value="NZ_AJYW02000043.1"/>
</dbReference>
<dbReference type="PANTHER" id="PTHR42937">
    <property type="match status" value="1"/>
</dbReference>
<evidence type="ECO:0000256" key="1">
    <source>
        <dbReference type="ARBA" id="ARBA00001933"/>
    </source>
</evidence>
<dbReference type="AlphaFoldDB" id="A0A1E5D5X1"/>
<dbReference type="PANTHER" id="PTHR42937:SF1">
    <property type="entry name" value="DIAMINOPROPIONATE AMMONIA-LYASE"/>
    <property type="match status" value="1"/>
</dbReference>
<dbReference type="InterPro" id="IPR036052">
    <property type="entry name" value="TrpB-like_PALP_sf"/>
</dbReference>
<proteinExistence type="predicted"/>
<evidence type="ECO:0000256" key="2">
    <source>
        <dbReference type="ARBA" id="ARBA00022898"/>
    </source>
</evidence>
<organism evidence="4 5">
    <name type="scientific">Vibrio genomosp. F6 str. FF-238</name>
    <dbReference type="NCBI Taxonomy" id="1191298"/>
    <lineage>
        <taxon>Bacteria</taxon>
        <taxon>Pseudomonadati</taxon>
        <taxon>Pseudomonadota</taxon>
        <taxon>Gammaproteobacteria</taxon>
        <taxon>Vibrionales</taxon>
        <taxon>Vibrionaceae</taxon>
        <taxon>Vibrio</taxon>
    </lineage>
</organism>
<dbReference type="Proteomes" id="UP000094165">
    <property type="component" value="Unassembled WGS sequence"/>
</dbReference>